<protein>
    <recommendedName>
        <fullName evidence="9">ATP-dependent DNA helicase</fullName>
        <ecNumber evidence="9">3.6.4.12</ecNumber>
    </recommendedName>
</protein>
<dbReference type="SUPFAM" id="SSF52540">
    <property type="entry name" value="P-loop containing nucleoside triphosphate hydrolases"/>
    <property type="match status" value="1"/>
</dbReference>
<evidence type="ECO:0000256" key="7">
    <source>
        <dbReference type="ARBA" id="ARBA00023242"/>
    </source>
</evidence>
<keyword evidence="4" id="KW-0378">Hydrolase</keyword>
<accession>B6K0X2</accession>
<dbReference type="Proteomes" id="UP000001744">
    <property type="component" value="Unassembled WGS sequence"/>
</dbReference>
<dbReference type="CDD" id="cd18801">
    <property type="entry name" value="SF2_C_FANCM_Hef"/>
    <property type="match status" value="1"/>
</dbReference>
<evidence type="ECO:0000256" key="1">
    <source>
        <dbReference type="ARBA" id="ARBA00004123"/>
    </source>
</evidence>
<dbReference type="SMART" id="SM00487">
    <property type="entry name" value="DEXDc"/>
    <property type="match status" value="1"/>
</dbReference>
<dbReference type="GO" id="GO:0005524">
    <property type="term" value="F:ATP binding"/>
    <property type="evidence" value="ECO:0007669"/>
    <property type="project" value="UniProtKB-UniRule"/>
</dbReference>
<reference evidence="13 15" key="1">
    <citation type="journal article" date="2011" name="Science">
        <title>Comparative functional genomics of the fission yeasts.</title>
        <authorList>
            <person name="Rhind N."/>
            <person name="Chen Z."/>
            <person name="Yassour M."/>
            <person name="Thompson D.A."/>
            <person name="Haas B.J."/>
            <person name="Habib N."/>
            <person name="Wapinski I."/>
            <person name="Roy S."/>
            <person name="Lin M.F."/>
            <person name="Heiman D.I."/>
            <person name="Young S.K."/>
            <person name="Furuya K."/>
            <person name="Guo Y."/>
            <person name="Pidoux A."/>
            <person name="Chen H.M."/>
            <person name="Robbertse B."/>
            <person name="Goldberg J.M."/>
            <person name="Aoki K."/>
            <person name="Bayne E.H."/>
            <person name="Berlin A.M."/>
            <person name="Desjardins C.A."/>
            <person name="Dobbs E."/>
            <person name="Dukaj L."/>
            <person name="Fan L."/>
            <person name="FitzGerald M.G."/>
            <person name="French C."/>
            <person name="Gujja S."/>
            <person name="Hansen K."/>
            <person name="Keifenheim D."/>
            <person name="Levin J.Z."/>
            <person name="Mosher R.A."/>
            <person name="Mueller C.A."/>
            <person name="Pfiffner J."/>
            <person name="Priest M."/>
            <person name="Russ C."/>
            <person name="Smialowska A."/>
            <person name="Swoboda P."/>
            <person name="Sykes S.M."/>
            <person name="Vaughn M."/>
            <person name="Vengrova S."/>
            <person name="Yoder R."/>
            <person name="Zeng Q."/>
            <person name="Allshire R."/>
            <person name="Baulcombe D."/>
            <person name="Birren B.W."/>
            <person name="Brown W."/>
            <person name="Ekwall K."/>
            <person name="Kellis M."/>
            <person name="Leatherwood J."/>
            <person name="Levin H."/>
            <person name="Margalit H."/>
            <person name="Martienssen R."/>
            <person name="Nieduszynski C.A."/>
            <person name="Spatafora J.W."/>
            <person name="Friedman N."/>
            <person name="Dalgaard J.Z."/>
            <person name="Baumann P."/>
            <person name="Niki H."/>
            <person name="Regev A."/>
            <person name="Nusbaum C."/>
        </authorList>
    </citation>
    <scope>NUCLEOTIDE SEQUENCE [LARGE SCALE GENOMIC DNA]</scope>
    <source>
        <strain evidence="15">yFS275 / FY16936</strain>
    </source>
</reference>
<comment type="subunit">
    <text evidence="9">Interacts with the MHF histone-fold complex to form the FANCM-MHF complex.</text>
</comment>
<keyword evidence="5 13" id="KW-0347">Helicase</keyword>
<dbReference type="GO" id="GO:0005634">
    <property type="term" value="C:nucleus"/>
    <property type="evidence" value="ECO:0007669"/>
    <property type="project" value="UniProtKB-SubCell"/>
</dbReference>
<evidence type="ECO:0000259" key="12">
    <source>
        <dbReference type="PROSITE" id="PS51194"/>
    </source>
</evidence>
<keyword evidence="7" id="KW-0539">Nucleus</keyword>
<dbReference type="Pfam" id="PF00271">
    <property type="entry name" value="Helicase_C"/>
    <property type="match status" value="1"/>
</dbReference>
<dbReference type="eggNOG" id="KOG0354">
    <property type="taxonomic scope" value="Eukaryota"/>
</dbReference>
<name>B6K0X2_SCHJY</name>
<keyword evidence="6" id="KW-0067">ATP-binding</keyword>
<dbReference type="EC" id="3.6.4.12" evidence="9"/>
<gene>
    <name evidence="14" type="primary">fml2</name>
    <name evidence="13" type="ORF">SJAG_02690</name>
</gene>
<dbReference type="InterPro" id="IPR006935">
    <property type="entry name" value="Helicase/UvrB_N"/>
</dbReference>
<evidence type="ECO:0000313" key="15">
    <source>
        <dbReference type="Proteomes" id="UP000001744"/>
    </source>
</evidence>
<organism evidence="13 15">
    <name type="scientific">Schizosaccharomyces japonicus (strain yFS275 / FY16936)</name>
    <name type="common">Fission yeast</name>
    <dbReference type="NCBI Taxonomy" id="402676"/>
    <lineage>
        <taxon>Eukaryota</taxon>
        <taxon>Fungi</taxon>
        <taxon>Dikarya</taxon>
        <taxon>Ascomycota</taxon>
        <taxon>Taphrinomycotina</taxon>
        <taxon>Schizosaccharomycetes</taxon>
        <taxon>Schizosaccharomycetales</taxon>
        <taxon>Schizosaccharomycetaceae</taxon>
        <taxon>Schizosaccharomyces</taxon>
    </lineage>
</organism>
<dbReference type="PANTHER" id="PTHR14025:SF20">
    <property type="entry name" value="FANCONI ANEMIA GROUP M PROTEIN"/>
    <property type="match status" value="1"/>
</dbReference>
<dbReference type="VEuPathDB" id="FungiDB:SJAG_02690"/>
<dbReference type="GO" id="GO:0036297">
    <property type="term" value="P:interstrand cross-link repair"/>
    <property type="evidence" value="ECO:0000318"/>
    <property type="project" value="GO_Central"/>
</dbReference>
<comment type="catalytic activity">
    <reaction evidence="8 9">
        <text>ATP + H2O = ADP + phosphate + H(+)</text>
        <dbReference type="Rhea" id="RHEA:13065"/>
        <dbReference type="ChEBI" id="CHEBI:15377"/>
        <dbReference type="ChEBI" id="CHEBI:15378"/>
        <dbReference type="ChEBI" id="CHEBI:30616"/>
        <dbReference type="ChEBI" id="CHEBI:43474"/>
        <dbReference type="ChEBI" id="CHEBI:456216"/>
        <dbReference type="EC" id="3.6.4.12"/>
    </reaction>
</comment>
<sequence length="812" mass="93603">MTQLSSPNTIANVDSVRLDDINFLPALQLYENEELDDNDDDHNEESSFSDNDWEAVVLGNTDQLDEQILLNDTCRSTKENTPTKPQKQLTLDGSIDKRQTYVAKRIEVKEGQITHYLDRSLAAHWIYPTCVPLRQYQYNFSASALFNNVLLALPTGLGKTFIAAVVMMNYYRWFPQSNIAFLAPTKPLLYQQMQACIHLTGIPESSIVELNGEVKPELRKQLFRDKRVFFVTPQTLNNDIQTEVCDPRLFVCLVFDEAHRATGLHPYAQVLRSVLRYNTSFRVLALTATPGSNATQIQKVVDALHISKIIIRNDDSLDIRPYIHTKCVRTVSFTLNDLMQRVQTTFAGLYKPFFQFLKACKALPKSMTDYVHLRSFPVYRACRSYAMSSTRANASHRKKVLSAFHALITCTHLVYLLECHGLSQFYEKLVEIQKQAREKGFGELYQLSCNTQYQLLIEYLQEEISKDGYISHPKIEKLKELLEKHFTKASQEKQNTRVMIFTEFRSTAEIIMESLATFDDCVRPSLFVGQASRSESFGMSQKLQKEILQRYRSGLINTLIATSIGEEGLDIQDTDMIICYDVSSSPIRMLQRIGRTGRKRNGLAYIFLTQNCEDNKWQRAKDSYRRVQKQLESGKKVQLKTDVPRILPADIVPECLFVDNTEQRVQAQLEHSEHVFSQTRALSSSPNSSSCQSANSQTKAAPKRYLPSIVDDVFEDLKSNLRRPTDDISLRRYKMDYRDANYGLNNKKLNLKLHDFESPTKGTIIKHSIITEAIFRTTSFRKDNLSNQLNRYKLYTEKFERKRRKLKKTDNF</sequence>
<evidence type="ECO:0000313" key="14">
    <source>
        <dbReference type="JaponicusDB" id="SJAG_02690"/>
    </source>
</evidence>
<evidence type="ECO:0000256" key="6">
    <source>
        <dbReference type="ARBA" id="ARBA00022840"/>
    </source>
</evidence>
<dbReference type="InterPro" id="IPR044749">
    <property type="entry name" value="FANCM_DEXDc"/>
</dbReference>
<dbReference type="OrthoDB" id="164902at2759"/>
<dbReference type="GO" id="GO:0045003">
    <property type="term" value="P:double-strand break repair via synthesis-dependent strand annealing"/>
    <property type="evidence" value="ECO:0000318"/>
    <property type="project" value="GO_Central"/>
</dbReference>
<comment type="subcellular location">
    <subcellularLocation>
        <location evidence="1 9">Nucleus</location>
    </subcellularLocation>
</comment>
<proteinExistence type="inferred from homology"/>
<evidence type="ECO:0000256" key="2">
    <source>
        <dbReference type="ARBA" id="ARBA00009889"/>
    </source>
</evidence>
<dbReference type="SMART" id="SM00490">
    <property type="entry name" value="HELICc"/>
    <property type="match status" value="1"/>
</dbReference>
<evidence type="ECO:0000256" key="4">
    <source>
        <dbReference type="ARBA" id="ARBA00022801"/>
    </source>
</evidence>
<dbReference type="InterPro" id="IPR001650">
    <property type="entry name" value="Helicase_C-like"/>
</dbReference>
<dbReference type="GO" id="GO:0009378">
    <property type="term" value="F:four-way junction helicase activity"/>
    <property type="evidence" value="ECO:0000318"/>
    <property type="project" value="GO_Central"/>
</dbReference>
<comment type="function">
    <text evidence="9">ATP-dependent DNA helicase involved in DNA damage repair by homologous recombination and in genome maintenance. Capable of unwinding D-loops. Plays a role in limiting crossover recombinants during mitotic DNA double-strand break (DSB) repair. Component of a FANCM-MHF complex which promotes gene conversion at blocked replication forks, probably by reversal of the stalled fork.</text>
</comment>
<dbReference type="InterPro" id="IPR039686">
    <property type="entry name" value="FANCM/Mph1-like_ID"/>
</dbReference>
<dbReference type="GO" id="GO:0016887">
    <property type="term" value="F:ATP hydrolysis activity"/>
    <property type="evidence" value="ECO:0007669"/>
    <property type="project" value="RHEA"/>
</dbReference>
<feature type="region of interest" description="Disordered" evidence="10">
    <location>
        <begin position="677"/>
        <end position="699"/>
    </location>
</feature>
<evidence type="ECO:0000256" key="9">
    <source>
        <dbReference type="RuleBase" id="RU367027"/>
    </source>
</evidence>
<evidence type="ECO:0000256" key="5">
    <source>
        <dbReference type="ARBA" id="ARBA00022806"/>
    </source>
</evidence>
<feature type="domain" description="Helicase ATP-binding" evidence="11">
    <location>
        <begin position="140"/>
        <end position="308"/>
    </location>
</feature>
<dbReference type="PANTHER" id="PTHR14025">
    <property type="entry name" value="FANCONI ANEMIA GROUP M FANCM FAMILY MEMBER"/>
    <property type="match status" value="1"/>
</dbReference>
<dbReference type="GO" id="GO:0043138">
    <property type="term" value="F:3'-5' DNA helicase activity"/>
    <property type="evidence" value="ECO:0000318"/>
    <property type="project" value="GO_Central"/>
</dbReference>
<dbReference type="Gene3D" id="3.40.50.300">
    <property type="entry name" value="P-loop containing nucleotide triphosphate hydrolases"/>
    <property type="match status" value="2"/>
</dbReference>
<feature type="compositionally biased region" description="Low complexity" evidence="10">
    <location>
        <begin position="683"/>
        <end position="697"/>
    </location>
</feature>
<dbReference type="OMA" id="YQFTIVQ"/>
<dbReference type="JaponicusDB" id="SJAG_02690">
    <property type="gene designation" value="fml2"/>
</dbReference>
<evidence type="ECO:0000256" key="10">
    <source>
        <dbReference type="SAM" id="MobiDB-lite"/>
    </source>
</evidence>
<dbReference type="PROSITE" id="PS51192">
    <property type="entry name" value="HELICASE_ATP_BIND_1"/>
    <property type="match status" value="1"/>
</dbReference>
<evidence type="ECO:0000256" key="8">
    <source>
        <dbReference type="ARBA" id="ARBA00047995"/>
    </source>
</evidence>
<evidence type="ECO:0000256" key="3">
    <source>
        <dbReference type="ARBA" id="ARBA00022741"/>
    </source>
</evidence>
<dbReference type="HOGENOM" id="CLU_002513_3_2_1"/>
<dbReference type="STRING" id="402676.B6K0X2"/>
<dbReference type="AlphaFoldDB" id="B6K0X2"/>
<dbReference type="InterPro" id="IPR027417">
    <property type="entry name" value="P-loop_NTPase"/>
</dbReference>
<dbReference type="GO" id="GO:0000400">
    <property type="term" value="F:four-way junction DNA binding"/>
    <property type="evidence" value="ECO:0000318"/>
    <property type="project" value="GO_Central"/>
</dbReference>
<keyword evidence="3" id="KW-0547">Nucleotide-binding</keyword>
<dbReference type="CDD" id="cd18033">
    <property type="entry name" value="DEXDc_FANCM"/>
    <property type="match status" value="1"/>
</dbReference>
<dbReference type="InterPro" id="IPR014001">
    <property type="entry name" value="Helicase_ATP-bd"/>
</dbReference>
<keyword evidence="15" id="KW-1185">Reference proteome</keyword>
<dbReference type="CDD" id="cd12091">
    <property type="entry name" value="FANCM_ID"/>
    <property type="match status" value="1"/>
</dbReference>
<dbReference type="GeneID" id="7051069"/>
<evidence type="ECO:0000259" key="11">
    <source>
        <dbReference type="PROSITE" id="PS51192"/>
    </source>
</evidence>
<dbReference type="FunFam" id="3.40.50.300:FF:000861">
    <property type="entry name" value="Fanconi anemia, complementation group M"/>
    <property type="match status" value="1"/>
</dbReference>
<comment type="similarity">
    <text evidence="2 9">Belongs to the DEAD box helicase family. DEAH subfamily. FANCM sub-subfamily.</text>
</comment>
<feature type="domain" description="Helicase C-terminal" evidence="12">
    <location>
        <begin position="477"/>
        <end position="643"/>
    </location>
</feature>
<dbReference type="Pfam" id="PF04851">
    <property type="entry name" value="ResIII"/>
    <property type="match status" value="1"/>
</dbReference>
<dbReference type="RefSeq" id="XP_002173886.1">
    <property type="nucleotide sequence ID" value="XM_002173850.1"/>
</dbReference>
<dbReference type="PROSITE" id="PS51194">
    <property type="entry name" value="HELICASE_CTER"/>
    <property type="match status" value="1"/>
</dbReference>
<evidence type="ECO:0000313" key="13">
    <source>
        <dbReference type="EMBL" id="EEB07593.1"/>
    </source>
</evidence>
<dbReference type="EMBL" id="KE651166">
    <property type="protein sequence ID" value="EEB07593.1"/>
    <property type="molecule type" value="Genomic_DNA"/>
</dbReference>